<organism evidence="4 5">
    <name type="scientific">Crossiella cryophila</name>
    <dbReference type="NCBI Taxonomy" id="43355"/>
    <lineage>
        <taxon>Bacteria</taxon>
        <taxon>Bacillati</taxon>
        <taxon>Actinomycetota</taxon>
        <taxon>Actinomycetes</taxon>
        <taxon>Pseudonocardiales</taxon>
        <taxon>Pseudonocardiaceae</taxon>
        <taxon>Crossiella</taxon>
    </lineage>
</organism>
<comment type="caution">
    <text evidence="4">The sequence shown here is derived from an EMBL/GenBank/DDBJ whole genome shotgun (WGS) entry which is preliminary data.</text>
</comment>
<name>A0A7W7FXZ5_9PSEU</name>
<dbReference type="SMART" id="SM00858">
    <property type="entry name" value="SAF"/>
    <property type="match status" value="1"/>
</dbReference>
<sequence length="229" mass="23501">MRPPLPPIPAPGPAATAPEHSSLDPDNPAQLPRRRRLWLLVTAIVLTAGAGFGNVLLIASYDARVSVLVLARTVEWGQRITEADLTVARIVEDPIAQTIRADEQAAVIGKTAATTLTERSVLARQQLTDTPVPGPGQHLLGLGCKPGHVPAHGVRPGMRVQVTPISAGQAGNSEATTRGAGFQAQVVGISGALGASTATVDVVVPTEYLDRATAAAAGPVIITVLGPGN</sequence>
<keyword evidence="2" id="KW-1133">Transmembrane helix</keyword>
<dbReference type="AlphaFoldDB" id="A0A7W7FXZ5"/>
<evidence type="ECO:0000256" key="1">
    <source>
        <dbReference type="SAM" id="MobiDB-lite"/>
    </source>
</evidence>
<gene>
    <name evidence="4" type="ORF">HNR67_005627</name>
</gene>
<keyword evidence="5" id="KW-1185">Reference proteome</keyword>
<evidence type="ECO:0000256" key="2">
    <source>
        <dbReference type="SAM" id="Phobius"/>
    </source>
</evidence>
<evidence type="ECO:0000259" key="3">
    <source>
        <dbReference type="SMART" id="SM00858"/>
    </source>
</evidence>
<evidence type="ECO:0000313" key="4">
    <source>
        <dbReference type="EMBL" id="MBB4679509.1"/>
    </source>
</evidence>
<reference evidence="4 5" key="1">
    <citation type="submission" date="2020-08" db="EMBL/GenBank/DDBJ databases">
        <title>Sequencing the genomes of 1000 actinobacteria strains.</title>
        <authorList>
            <person name="Klenk H.-P."/>
        </authorList>
    </citation>
    <scope>NUCLEOTIDE SEQUENCE [LARGE SCALE GENOMIC DNA]</scope>
    <source>
        <strain evidence="4 5">DSM 44230</strain>
    </source>
</reference>
<dbReference type="Proteomes" id="UP000533598">
    <property type="component" value="Unassembled WGS sequence"/>
</dbReference>
<feature type="transmembrane region" description="Helical" evidence="2">
    <location>
        <begin position="37"/>
        <end position="61"/>
    </location>
</feature>
<dbReference type="RefSeq" id="WP_185005248.1">
    <property type="nucleotide sequence ID" value="NZ_BAAAUI010000001.1"/>
</dbReference>
<protein>
    <recommendedName>
        <fullName evidence="3">SAF domain-containing protein</fullName>
    </recommendedName>
</protein>
<proteinExistence type="predicted"/>
<dbReference type="Pfam" id="PF08666">
    <property type="entry name" value="SAF"/>
    <property type="match status" value="1"/>
</dbReference>
<accession>A0A7W7FXZ5</accession>
<feature type="domain" description="SAF" evidence="3">
    <location>
        <begin position="65"/>
        <end position="128"/>
    </location>
</feature>
<keyword evidence="2" id="KW-0812">Transmembrane</keyword>
<evidence type="ECO:0000313" key="5">
    <source>
        <dbReference type="Proteomes" id="UP000533598"/>
    </source>
</evidence>
<feature type="region of interest" description="Disordered" evidence="1">
    <location>
        <begin position="1"/>
        <end position="28"/>
    </location>
</feature>
<feature type="compositionally biased region" description="Pro residues" evidence="1">
    <location>
        <begin position="1"/>
        <end position="12"/>
    </location>
</feature>
<keyword evidence="2" id="KW-0472">Membrane</keyword>
<dbReference type="CDD" id="cd11614">
    <property type="entry name" value="SAF_CpaB_FlgA_like"/>
    <property type="match status" value="1"/>
</dbReference>
<dbReference type="EMBL" id="JACHMH010000001">
    <property type="protein sequence ID" value="MBB4679509.1"/>
    <property type="molecule type" value="Genomic_DNA"/>
</dbReference>
<dbReference type="InterPro" id="IPR013974">
    <property type="entry name" value="SAF"/>
</dbReference>